<dbReference type="InterPro" id="IPR005198">
    <property type="entry name" value="Glyco_hydro_76"/>
</dbReference>
<comment type="caution">
    <text evidence="2">The sequence shown here is derived from an EMBL/GenBank/DDBJ whole genome shotgun (WGS) entry which is preliminary data.</text>
</comment>
<keyword evidence="1" id="KW-0732">Signal</keyword>
<feature type="chain" id="PRO_5046216795" description="Mannan endo-1,6-alpha-mannosidase" evidence="1">
    <location>
        <begin position="20"/>
        <end position="466"/>
    </location>
</feature>
<dbReference type="SUPFAM" id="SSF48208">
    <property type="entry name" value="Six-hairpin glycosidases"/>
    <property type="match status" value="1"/>
</dbReference>
<dbReference type="PANTHER" id="PTHR47791:SF3">
    <property type="entry name" value="MEIOTICALLY UP-REGULATED GENE 191 PROTEIN"/>
    <property type="match status" value="1"/>
</dbReference>
<evidence type="ECO:0000256" key="1">
    <source>
        <dbReference type="SAM" id="SignalP"/>
    </source>
</evidence>
<dbReference type="InterPro" id="IPR008928">
    <property type="entry name" value="6-hairpin_glycosidase_sf"/>
</dbReference>
<reference evidence="2 3" key="1">
    <citation type="submission" date="2024-08" db="EMBL/GenBank/DDBJ databases">
        <authorList>
            <person name="Cucini C."/>
            <person name="Frati F."/>
        </authorList>
    </citation>
    <scope>NUCLEOTIDE SEQUENCE [LARGE SCALE GENOMIC DNA]</scope>
</reference>
<keyword evidence="3" id="KW-1185">Reference proteome</keyword>
<evidence type="ECO:0000313" key="2">
    <source>
        <dbReference type="EMBL" id="CAL8109370.1"/>
    </source>
</evidence>
<gene>
    <name evidence="2" type="ORF">ODALV1_LOCUS13300</name>
</gene>
<dbReference type="Pfam" id="PF03663">
    <property type="entry name" value="Glyco_hydro_76"/>
    <property type="match status" value="1"/>
</dbReference>
<dbReference type="EMBL" id="CAXLJM020000041">
    <property type="protein sequence ID" value="CAL8109370.1"/>
    <property type="molecule type" value="Genomic_DNA"/>
</dbReference>
<protein>
    <recommendedName>
        <fullName evidence="4">Mannan endo-1,6-alpha-mannosidase</fullName>
    </recommendedName>
</protein>
<proteinExistence type="predicted"/>
<evidence type="ECO:0000313" key="3">
    <source>
        <dbReference type="Proteomes" id="UP001642540"/>
    </source>
</evidence>
<evidence type="ECO:0008006" key="4">
    <source>
        <dbReference type="Google" id="ProtNLM"/>
    </source>
</evidence>
<accession>A0ABP1QSQ0</accession>
<dbReference type="Gene3D" id="1.50.10.20">
    <property type="match status" value="1"/>
</dbReference>
<feature type="signal peptide" evidence="1">
    <location>
        <begin position="1"/>
        <end position="19"/>
    </location>
</feature>
<dbReference type="PANTHER" id="PTHR47791">
    <property type="entry name" value="MEIOTICALLY UP-REGULATED GENE 191 PROTEIN"/>
    <property type="match status" value="1"/>
</dbReference>
<name>A0ABP1QSQ0_9HEXA</name>
<organism evidence="2 3">
    <name type="scientific">Orchesella dallaii</name>
    <dbReference type="NCBI Taxonomy" id="48710"/>
    <lineage>
        <taxon>Eukaryota</taxon>
        <taxon>Metazoa</taxon>
        <taxon>Ecdysozoa</taxon>
        <taxon>Arthropoda</taxon>
        <taxon>Hexapoda</taxon>
        <taxon>Collembola</taxon>
        <taxon>Entomobryomorpha</taxon>
        <taxon>Entomobryoidea</taxon>
        <taxon>Orchesellidae</taxon>
        <taxon>Orchesellinae</taxon>
        <taxon>Orchesella</taxon>
    </lineage>
</organism>
<dbReference type="Proteomes" id="UP001642540">
    <property type="component" value="Unassembled WGS sequence"/>
</dbReference>
<sequence>MKHSFLLALLLVAITLASGQICNIHCDGRDPSQSPNSREAVSVEIFGRRIRLYISDSDNMAFAEISNGDPTDEVWIDRSFDAGSSWGGQLGAVVIPSGSREVRTLMYNVDNPGSREIGAMRACGKPGNMEDIACTSWARSTVNAERQVDAAATALMQFWNGALWSTTGWWNGANCLNALLDYFTLTGVENYRYIIDDTYERNKNEHFGDFTNDYIDDTLWWGLAWVRAYELTGNQKYLETAKHTSDYSYDGYKDDVCGGGVWWRIEKDYKNAITNELFIKLAAALHNKIPGDTKYLSQAVEIWNWFKNSGMINQENLINDGLNNECRNNGDVTWSYNQGVILGGLTELFKATQDQNYLTEARRIADAVLSSGALNPNGILHEYGCGNGDCGGDGPSFKGAFVRNLGELNRELDGRPYSDWLRNQAASNWNNNRNSLNQFGVWWEGPVDKTDAARQHSALEAFVAAL</sequence>
<dbReference type="InterPro" id="IPR053169">
    <property type="entry name" value="MUG_Protein"/>
</dbReference>